<feature type="region of interest" description="Disordered" evidence="1">
    <location>
        <begin position="716"/>
        <end position="737"/>
    </location>
</feature>
<dbReference type="OrthoDB" id="6780543at2759"/>
<feature type="region of interest" description="Disordered" evidence="1">
    <location>
        <begin position="759"/>
        <end position="785"/>
    </location>
</feature>
<dbReference type="HOGENOM" id="CLU_303669_0_0_1"/>
<gene>
    <name evidence="2" type="ORF">PHSY_000371</name>
</gene>
<keyword evidence="3" id="KW-1185">Reference proteome</keyword>
<feature type="compositionally biased region" description="Low complexity" evidence="1">
    <location>
        <begin position="85"/>
        <end position="105"/>
    </location>
</feature>
<dbReference type="PANTHER" id="PTHR12460">
    <property type="entry name" value="CYCLIN-DEPENDENT KINASE INHIBITOR-RELATED PROTEIN"/>
    <property type="match status" value="1"/>
</dbReference>
<feature type="compositionally biased region" description="Low complexity" evidence="1">
    <location>
        <begin position="824"/>
        <end position="848"/>
    </location>
</feature>
<dbReference type="RefSeq" id="XP_012186402.1">
    <property type="nucleotide sequence ID" value="XM_012331012.1"/>
</dbReference>
<dbReference type="STRING" id="1305764.R9P423"/>
<feature type="region of interest" description="Disordered" evidence="1">
    <location>
        <begin position="805"/>
        <end position="851"/>
    </location>
</feature>
<dbReference type="AlphaFoldDB" id="R9P423"/>
<dbReference type="Proteomes" id="UP000014071">
    <property type="component" value="Unassembled WGS sequence"/>
</dbReference>
<feature type="compositionally biased region" description="Polar residues" evidence="1">
    <location>
        <begin position="17"/>
        <end position="31"/>
    </location>
</feature>
<evidence type="ECO:0008006" key="4">
    <source>
        <dbReference type="Google" id="ProtNLM"/>
    </source>
</evidence>
<feature type="region of interest" description="Disordered" evidence="1">
    <location>
        <begin position="82"/>
        <end position="130"/>
    </location>
</feature>
<evidence type="ECO:0000313" key="3">
    <source>
        <dbReference type="Proteomes" id="UP000014071"/>
    </source>
</evidence>
<organism evidence="2 3">
    <name type="scientific">Pseudozyma hubeiensis (strain SY62)</name>
    <name type="common">Yeast</name>
    <dbReference type="NCBI Taxonomy" id="1305764"/>
    <lineage>
        <taxon>Eukaryota</taxon>
        <taxon>Fungi</taxon>
        <taxon>Dikarya</taxon>
        <taxon>Basidiomycota</taxon>
        <taxon>Ustilaginomycotina</taxon>
        <taxon>Ustilaginomycetes</taxon>
        <taxon>Ustilaginales</taxon>
        <taxon>Ustilaginaceae</taxon>
        <taxon>Pseudozyma</taxon>
    </lineage>
</organism>
<dbReference type="GeneID" id="24105681"/>
<feature type="compositionally biased region" description="Low complexity" evidence="1">
    <location>
        <begin position="762"/>
        <end position="777"/>
    </location>
</feature>
<feature type="compositionally biased region" description="Low complexity" evidence="1">
    <location>
        <begin position="716"/>
        <end position="731"/>
    </location>
</feature>
<evidence type="ECO:0000313" key="2">
    <source>
        <dbReference type="EMBL" id="GAC92815.1"/>
    </source>
</evidence>
<protein>
    <recommendedName>
        <fullName evidence="4">Transcription factor domain-containing protein</fullName>
    </recommendedName>
</protein>
<sequence>MPASASMPTSLVHHAARTSSALEPHRSNGTQQKRKRSEAHTLRQPDTTTVDSLPGVDGFDTAVTDEMQRIKQSVTRLETLLGQRPSDAALPAASSSRTHSSTSTADHAYRIDPTQDLPGESDPPSREDRRRWQQLRAVLPPLIDTHRMMHYLLVEGDWLMPYREAPRFVALWRHSYERQAITDIFAVRVLTLVACSALLISDNRKRVIQFAVPIRSLHTQLAKEAMRIVESMPALRSGRTEAETCDLMEVMLSMSFYFRCIAKETLMGKYTERAISLSIRAGFDNELRPCWLGLTPDQVERRRIIMMELVMSTKWLAFHCRKDLAPLRITSFSSGQPHLERVGQLPPLQAWPEWDQLARNAAAQSLYSFAWRSKSDAERDTVRNFLNVSSSLTNEIPPLIEFVSKTEAQVLQPEALARCTKEDMRDMARQTRQILARLEEWYTVLLPKAGVGYDRAVNANITSADFVEAKTMASILMVNSAVFYMTSIICRAWLLLSDRLQSLSDARRDDENEYEKATAVDSNFLTHFSQRGIDDVQQMHASWLPSTFLSEMQATVVENGKRCIRGIAVTRTLQSLSSSQFYVGWTTQAYLQAAVNLAIPLVRSHRRQVQQHIDDVDSGFADTSTEELRRDIVTIFEAVSELSDNFVAQRTAKVLNRALRFSGLERPFTHIDDDADQVEDAWAAEEQASSTSVAGQMQNAAEGLALLSAASSARTASDGSASKHSGASGASDTSSPGVSMLGWDATSRSIANSHKHLVPFHASSSPHPSAAMPATAPVAGEGPSREPMWWESRLPVEMTPHSVFGAGLASGAGANPLLGHQHHQQQQLHRQHQPSSQPQPQAQAQQPHHMSDSQLLEEVLNFDPSFWQFVIDGAGSGGPGNAGTASIPT</sequence>
<proteinExistence type="predicted"/>
<dbReference type="eggNOG" id="ENOG502RPBC">
    <property type="taxonomic scope" value="Eukaryota"/>
</dbReference>
<dbReference type="EMBL" id="DF238769">
    <property type="protein sequence ID" value="GAC92815.1"/>
    <property type="molecule type" value="Genomic_DNA"/>
</dbReference>
<reference evidence="3" key="1">
    <citation type="journal article" date="2013" name="Genome Announc.">
        <title>Draft genome sequence of the basidiomycetous yeast-like fungus Pseudozyma hubeiensis SY62, which produces an abundant amount of the biosurfactant mannosylerythritol lipids.</title>
        <authorList>
            <person name="Konishi M."/>
            <person name="Hatada Y."/>
            <person name="Horiuchi J."/>
        </authorList>
    </citation>
    <scope>NUCLEOTIDE SEQUENCE [LARGE SCALE GENOMIC DNA]</scope>
    <source>
        <strain evidence="3">SY62</strain>
    </source>
</reference>
<evidence type="ECO:0000256" key="1">
    <source>
        <dbReference type="SAM" id="MobiDB-lite"/>
    </source>
</evidence>
<accession>R9P423</accession>
<name>R9P423_PSEHS</name>
<feature type="region of interest" description="Disordered" evidence="1">
    <location>
        <begin position="1"/>
        <end position="59"/>
    </location>
</feature>